<dbReference type="Proteomes" id="UP000250235">
    <property type="component" value="Unassembled WGS sequence"/>
</dbReference>
<feature type="region of interest" description="Disordered" evidence="1">
    <location>
        <begin position="232"/>
        <end position="255"/>
    </location>
</feature>
<reference evidence="2 3" key="1">
    <citation type="journal article" date="2015" name="Proc. Natl. Acad. Sci. U.S.A.">
        <title>The resurrection genome of Boea hygrometrica: A blueprint for survival of dehydration.</title>
        <authorList>
            <person name="Xiao L."/>
            <person name="Yang G."/>
            <person name="Zhang L."/>
            <person name="Yang X."/>
            <person name="Zhao S."/>
            <person name="Ji Z."/>
            <person name="Zhou Q."/>
            <person name="Hu M."/>
            <person name="Wang Y."/>
            <person name="Chen M."/>
            <person name="Xu Y."/>
            <person name="Jin H."/>
            <person name="Xiao X."/>
            <person name="Hu G."/>
            <person name="Bao F."/>
            <person name="Hu Y."/>
            <person name="Wan P."/>
            <person name="Li L."/>
            <person name="Deng X."/>
            <person name="Kuang T."/>
            <person name="Xiang C."/>
            <person name="Zhu J.K."/>
            <person name="Oliver M.J."/>
            <person name="He Y."/>
        </authorList>
    </citation>
    <scope>NUCLEOTIDE SEQUENCE [LARGE SCALE GENOMIC DNA]</scope>
    <source>
        <strain evidence="3">cv. XS01</strain>
    </source>
</reference>
<dbReference type="GO" id="GO:0006508">
    <property type="term" value="P:proteolysis"/>
    <property type="evidence" value="ECO:0007669"/>
    <property type="project" value="InterPro"/>
</dbReference>
<dbReference type="PANTHER" id="PTHR15503">
    <property type="entry name" value="LDOC1 RELATED"/>
    <property type="match status" value="1"/>
</dbReference>
<dbReference type="Pfam" id="PF08284">
    <property type="entry name" value="RVP_2"/>
    <property type="match status" value="1"/>
</dbReference>
<dbReference type="PROSITE" id="PS00141">
    <property type="entry name" value="ASP_PROTEASE"/>
    <property type="match status" value="1"/>
</dbReference>
<name>A0A2Z7A580_9LAMI</name>
<accession>A0A2Z7A580</accession>
<dbReference type="PANTHER" id="PTHR15503:SF45">
    <property type="entry name" value="RNA-DIRECTED DNA POLYMERASE HOMOLOG"/>
    <property type="match status" value="1"/>
</dbReference>
<organism evidence="2 3">
    <name type="scientific">Dorcoceras hygrometricum</name>
    <dbReference type="NCBI Taxonomy" id="472368"/>
    <lineage>
        <taxon>Eukaryota</taxon>
        <taxon>Viridiplantae</taxon>
        <taxon>Streptophyta</taxon>
        <taxon>Embryophyta</taxon>
        <taxon>Tracheophyta</taxon>
        <taxon>Spermatophyta</taxon>
        <taxon>Magnoliopsida</taxon>
        <taxon>eudicotyledons</taxon>
        <taxon>Gunneridae</taxon>
        <taxon>Pentapetalae</taxon>
        <taxon>asterids</taxon>
        <taxon>lamiids</taxon>
        <taxon>Lamiales</taxon>
        <taxon>Gesneriaceae</taxon>
        <taxon>Didymocarpoideae</taxon>
        <taxon>Trichosporeae</taxon>
        <taxon>Loxocarpinae</taxon>
        <taxon>Dorcoceras</taxon>
    </lineage>
</organism>
<feature type="compositionally biased region" description="Low complexity" evidence="1">
    <location>
        <begin position="243"/>
        <end position="255"/>
    </location>
</feature>
<keyword evidence="3" id="KW-1185">Reference proteome</keyword>
<evidence type="ECO:0000313" key="3">
    <source>
        <dbReference type="Proteomes" id="UP000250235"/>
    </source>
</evidence>
<evidence type="ECO:0000256" key="1">
    <source>
        <dbReference type="SAM" id="MobiDB-lite"/>
    </source>
</evidence>
<protein>
    <recommendedName>
        <fullName evidence="4">CCHC-type domain-containing protein</fullName>
    </recommendedName>
</protein>
<dbReference type="InterPro" id="IPR032567">
    <property type="entry name" value="RTL1-rel"/>
</dbReference>
<feature type="region of interest" description="Disordered" evidence="1">
    <location>
        <begin position="301"/>
        <end position="353"/>
    </location>
</feature>
<evidence type="ECO:0008006" key="4">
    <source>
        <dbReference type="Google" id="ProtNLM"/>
    </source>
</evidence>
<gene>
    <name evidence="2" type="ORF">F511_14717</name>
</gene>
<dbReference type="GO" id="GO:0004190">
    <property type="term" value="F:aspartic-type endopeptidase activity"/>
    <property type="evidence" value="ECO:0007669"/>
    <property type="project" value="InterPro"/>
</dbReference>
<dbReference type="OrthoDB" id="1304922at2759"/>
<sequence length="435" mass="46855">MVLSGSPVTYVEAVDRAVDIDDCLLEAQAPVQPLVLGNRGGSGSRLPARQRKNKNCRETINTIKTINKSMTFIGRLDHYLAGNSCLAPTSFSRKPALHGRWRIFRRHKAAAAAAAAVYERREGAAAKLSDGFGSGPTGPGPTDEHSVHPHHRDFIVNPIADQIGPINSVSKTEHYNLRNHFSEPQCKMTVSPLNSGIQLAVGPKPLRLRNHNFGLAHRIMGSQQLKCQRFKPRGKQFKKKAHSSSSGSVSSGGSNSGSMFCGQCGGKHETLQCRGVRGLCHICGQPGNFARACPLMVGQPLGQSQQGSAGGSSQRHQPFVQSQRSGFQPHESSRFGVPSRPPFPEPQQAQANALTREQAYEIPTGVIQGTCFIFDFPARVLIDTGASHSFISEFLVYERGLSSSPLCDVVSVSTPAGVSLLSREVVVDCSTLGKK</sequence>
<feature type="compositionally biased region" description="Polar residues" evidence="1">
    <location>
        <begin position="315"/>
        <end position="326"/>
    </location>
</feature>
<proteinExistence type="predicted"/>
<dbReference type="AlphaFoldDB" id="A0A2Z7A580"/>
<dbReference type="InterPro" id="IPR001969">
    <property type="entry name" value="Aspartic_peptidase_AS"/>
</dbReference>
<feature type="compositionally biased region" description="Basic residues" evidence="1">
    <location>
        <begin position="232"/>
        <end position="242"/>
    </location>
</feature>
<evidence type="ECO:0000313" key="2">
    <source>
        <dbReference type="EMBL" id="KZV16647.1"/>
    </source>
</evidence>
<feature type="compositionally biased region" description="Low complexity" evidence="1">
    <location>
        <begin position="302"/>
        <end position="314"/>
    </location>
</feature>
<dbReference type="EMBL" id="KV018879">
    <property type="protein sequence ID" value="KZV16647.1"/>
    <property type="molecule type" value="Genomic_DNA"/>
</dbReference>
<dbReference type="CDD" id="cd00303">
    <property type="entry name" value="retropepsin_like"/>
    <property type="match status" value="1"/>
</dbReference>